<accession>A0A2K3UZ89</accession>
<comment type="caution">
    <text evidence="1">The sequence shown here is derived from an EMBL/GenBank/DDBJ whole genome shotgun (WGS) entry which is preliminary data.</text>
</comment>
<organism evidence="1 2">
    <name type="scientific">Deinococcus koreensis</name>
    <dbReference type="NCBI Taxonomy" id="2054903"/>
    <lineage>
        <taxon>Bacteria</taxon>
        <taxon>Thermotogati</taxon>
        <taxon>Deinococcota</taxon>
        <taxon>Deinococci</taxon>
        <taxon>Deinococcales</taxon>
        <taxon>Deinococcaceae</taxon>
        <taxon>Deinococcus</taxon>
    </lineage>
</organism>
<gene>
    <name evidence="1" type="ORF">CVO96_11075</name>
</gene>
<proteinExistence type="predicted"/>
<keyword evidence="2" id="KW-1185">Reference proteome</keyword>
<reference evidence="1 2" key="1">
    <citation type="submission" date="2018-01" db="EMBL/GenBank/DDBJ databases">
        <title>Deinococcus koreensis sp. nov., a radiation-resistant bacterium isolated from river water.</title>
        <authorList>
            <person name="Choi A."/>
        </authorList>
    </citation>
    <scope>NUCLEOTIDE SEQUENCE [LARGE SCALE GENOMIC DNA]</scope>
    <source>
        <strain evidence="1 2">SJW1-2</strain>
    </source>
</reference>
<name>A0A2K3UZ89_9DEIO</name>
<evidence type="ECO:0000313" key="1">
    <source>
        <dbReference type="EMBL" id="PNY81844.1"/>
    </source>
</evidence>
<protein>
    <submittedName>
        <fullName evidence="1">Uncharacterized protein</fullName>
    </submittedName>
</protein>
<dbReference type="Proteomes" id="UP000236379">
    <property type="component" value="Unassembled WGS sequence"/>
</dbReference>
<evidence type="ECO:0000313" key="2">
    <source>
        <dbReference type="Proteomes" id="UP000236379"/>
    </source>
</evidence>
<dbReference type="EMBL" id="PPPD01000001">
    <property type="protein sequence ID" value="PNY81844.1"/>
    <property type="molecule type" value="Genomic_DNA"/>
</dbReference>
<sequence>MIRSSRVTSLIPSSSAWATSTYHAKVRCSLQDTPDDLQSVADPVGVVVQNWTQDTRMLTVEESV</sequence>
<dbReference type="AlphaFoldDB" id="A0A2K3UZ89"/>